<dbReference type="Pfam" id="PF04397">
    <property type="entry name" value="LytTR"/>
    <property type="match status" value="1"/>
</dbReference>
<comment type="caution">
    <text evidence="2">The sequence shown here is derived from an EMBL/GenBank/DDBJ whole genome shotgun (WGS) entry which is preliminary data.</text>
</comment>
<sequence>MKPSFAAGVRQKVEISSIIAITGDVNYSYVYLANGQCQFHSRTLKWLQDRYPSLLRIHKSYLINLNHVTHYSLSRGRSPHGYVVMENDLKLSVSRRNVELVRELLNKTPGRAQLISVN</sequence>
<dbReference type="Gene3D" id="2.40.50.1020">
    <property type="entry name" value="LytTr DNA-binding domain"/>
    <property type="match status" value="1"/>
</dbReference>
<dbReference type="SMART" id="SM00850">
    <property type="entry name" value="LytTR"/>
    <property type="match status" value="1"/>
</dbReference>
<name>A0A6M0IKH0_9BACT</name>
<evidence type="ECO:0000313" key="2">
    <source>
        <dbReference type="EMBL" id="NEU68377.1"/>
    </source>
</evidence>
<dbReference type="RefSeq" id="WP_164040163.1">
    <property type="nucleotide sequence ID" value="NZ_JAAGNZ010000001.1"/>
</dbReference>
<dbReference type="PANTHER" id="PTHR37299:SF1">
    <property type="entry name" value="STAGE 0 SPORULATION PROTEIN A HOMOLOG"/>
    <property type="match status" value="1"/>
</dbReference>
<dbReference type="AlphaFoldDB" id="A0A6M0IKH0"/>
<feature type="domain" description="HTH LytTR-type" evidence="1">
    <location>
        <begin position="12"/>
        <end position="107"/>
    </location>
</feature>
<dbReference type="GO" id="GO:0003677">
    <property type="term" value="F:DNA binding"/>
    <property type="evidence" value="ECO:0007669"/>
    <property type="project" value="InterPro"/>
</dbReference>
<evidence type="ECO:0000313" key="3">
    <source>
        <dbReference type="Proteomes" id="UP000477386"/>
    </source>
</evidence>
<dbReference type="GO" id="GO:0000156">
    <property type="term" value="F:phosphorelay response regulator activity"/>
    <property type="evidence" value="ECO:0007669"/>
    <property type="project" value="InterPro"/>
</dbReference>
<dbReference type="PANTHER" id="PTHR37299">
    <property type="entry name" value="TRANSCRIPTIONAL REGULATOR-RELATED"/>
    <property type="match status" value="1"/>
</dbReference>
<proteinExistence type="predicted"/>
<dbReference type="InterPro" id="IPR007492">
    <property type="entry name" value="LytTR_DNA-bd_dom"/>
</dbReference>
<keyword evidence="3" id="KW-1185">Reference proteome</keyword>
<organism evidence="2 3">
    <name type="scientific">Spirosoma agri</name>
    <dbReference type="NCBI Taxonomy" id="1987381"/>
    <lineage>
        <taxon>Bacteria</taxon>
        <taxon>Pseudomonadati</taxon>
        <taxon>Bacteroidota</taxon>
        <taxon>Cytophagia</taxon>
        <taxon>Cytophagales</taxon>
        <taxon>Cytophagaceae</taxon>
        <taxon>Spirosoma</taxon>
    </lineage>
</organism>
<dbReference type="Proteomes" id="UP000477386">
    <property type="component" value="Unassembled WGS sequence"/>
</dbReference>
<gene>
    <name evidence="2" type="ORF">GK091_15910</name>
</gene>
<dbReference type="InterPro" id="IPR046947">
    <property type="entry name" value="LytR-like"/>
</dbReference>
<dbReference type="PROSITE" id="PS50930">
    <property type="entry name" value="HTH_LYTTR"/>
    <property type="match status" value="1"/>
</dbReference>
<accession>A0A6M0IKH0</accession>
<dbReference type="EMBL" id="JAAGNZ010000001">
    <property type="protein sequence ID" value="NEU68377.1"/>
    <property type="molecule type" value="Genomic_DNA"/>
</dbReference>
<protein>
    <submittedName>
        <fullName evidence="2">LytTR family transcriptional regulator</fullName>
    </submittedName>
</protein>
<reference evidence="2 3" key="1">
    <citation type="submission" date="2020-02" db="EMBL/GenBank/DDBJ databases">
        <title>Draft genome sequence of two Spirosoma agri KCTC 52727 and Spirosoma terrae KCTC 52035.</title>
        <authorList>
            <person name="Rojas J."/>
            <person name="Ambika Manirajan B."/>
            <person name="Ratering S."/>
            <person name="Suarez C."/>
            <person name="Schnell S."/>
        </authorList>
    </citation>
    <scope>NUCLEOTIDE SEQUENCE [LARGE SCALE GENOMIC DNA]</scope>
    <source>
        <strain evidence="2 3">KCTC 52727</strain>
    </source>
</reference>
<evidence type="ECO:0000259" key="1">
    <source>
        <dbReference type="PROSITE" id="PS50930"/>
    </source>
</evidence>